<evidence type="ECO:0000256" key="1">
    <source>
        <dbReference type="ARBA" id="ARBA00004477"/>
    </source>
</evidence>
<keyword evidence="5" id="KW-0256">Endoplasmic reticulum</keyword>
<feature type="transmembrane region" description="Helical" evidence="10">
    <location>
        <begin position="67"/>
        <end position="85"/>
    </location>
</feature>
<evidence type="ECO:0000313" key="12">
    <source>
        <dbReference type="Proteomes" id="UP000266861"/>
    </source>
</evidence>
<dbReference type="GO" id="GO:0005787">
    <property type="term" value="C:signal peptidase complex"/>
    <property type="evidence" value="ECO:0007669"/>
    <property type="project" value="InterPro"/>
</dbReference>
<keyword evidence="4 10" id="KW-0812">Transmembrane</keyword>
<comment type="similarity">
    <text evidence="2">Belongs to the SPCS2 family.</text>
</comment>
<evidence type="ECO:0000256" key="6">
    <source>
        <dbReference type="ARBA" id="ARBA00022989"/>
    </source>
</evidence>
<keyword evidence="6 10" id="KW-1133">Transmembrane helix</keyword>
<feature type="region of interest" description="Disordered" evidence="9">
    <location>
        <begin position="1"/>
        <end position="25"/>
    </location>
</feature>
<name>A0A397I8M0_9GLOM</name>
<comment type="caution">
    <text evidence="11">The sequence shown here is derived from an EMBL/GenBank/DDBJ whole genome shotgun (WGS) entry which is preliminary data.</text>
</comment>
<proteinExistence type="inferred from homology"/>
<dbReference type="GO" id="GO:0006465">
    <property type="term" value="P:signal peptide processing"/>
    <property type="evidence" value="ECO:0007669"/>
    <property type="project" value="InterPro"/>
</dbReference>
<comment type="subcellular location">
    <subcellularLocation>
        <location evidence="1">Endoplasmic reticulum membrane</location>
        <topology evidence="1">Multi-pass membrane protein</topology>
    </subcellularLocation>
</comment>
<dbReference type="AlphaFoldDB" id="A0A397I8M0"/>
<dbReference type="Proteomes" id="UP000266861">
    <property type="component" value="Unassembled WGS sequence"/>
</dbReference>
<protein>
    <recommendedName>
        <fullName evidence="3">Signal peptidase complex subunit 2</fullName>
    </recommendedName>
</protein>
<evidence type="ECO:0000256" key="8">
    <source>
        <dbReference type="ARBA" id="ARBA00045608"/>
    </source>
</evidence>
<evidence type="ECO:0000256" key="9">
    <source>
        <dbReference type="SAM" id="MobiDB-lite"/>
    </source>
</evidence>
<sequence length="215" mass="24495">MSTTKAEEIGQVPEVDDNETEQEIEEEEEIKVNNYNLTDLKNACDDSIQKYFTTKEEYSQIHTHADVKLILGYLSCGFAMFGGYYGHITPFGDSKTVVIGCVIAYLILNSISFIYTFFIEKDIIFDGKKQDDNINHKIAIYTNNKRYSDIYNITFEFVGEGTTGNKINIKTSKFSISKSFGYWFDVNGVMDQERFEGTLKEGLEAAKTGKKPHNQ</sequence>
<feature type="compositionally biased region" description="Acidic residues" evidence="9">
    <location>
        <begin position="14"/>
        <end position="25"/>
    </location>
</feature>
<dbReference type="PANTHER" id="PTHR13085">
    <property type="entry name" value="MICROSOMAL SIGNAL PEPTIDASE 25 KDA SUBUNIT"/>
    <property type="match status" value="1"/>
</dbReference>
<evidence type="ECO:0000256" key="4">
    <source>
        <dbReference type="ARBA" id="ARBA00022692"/>
    </source>
</evidence>
<dbReference type="GO" id="GO:0045047">
    <property type="term" value="P:protein targeting to ER"/>
    <property type="evidence" value="ECO:0007669"/>
    <property type="project" value="TreeGrafter"/>
</dbReference>
<dbReference type="InterPro" id="IPR009582">
    <property type="entry name" value="Spc2/SPCS2"/>
</dbReference>
<keyword evidence="7 10" id="KW-0472">Membrane</keyword>
<dbReference type="Pfam" id="PF06703">
    <property type="entry name" value="SPC25"/>
    <property type="match status" value="1"/>
</dbReference>
<dbReference type="PANTHER" id="PTHR13085:SF0">
    <property type="entry name" value="SIGNAL PEPTIDASE COMPLEX SUBUNIT 2"/>
    <property type="match status" value="1"/>
</dbReference>
<comment type="function">
    <text evidence="8">Component of the signal peptidase complex (SPC) which catalyzes the cleavage of N-terminal signal sequences from nascent proteins as they are translocated into the lumen of the endoplasmic reticulum. Enhances the enzymatic activity of SPC and facilitates the interactions between different components of the translocation site.</text>
</comment>
<keyword evidence="12" id="KW-1185">Reference proteome</keyword>
<evidence type="ECO:0000256" key="7">
    <source>
        <dbReference type="ARBA" id="ARBA00023136"/>
    </source>
</evidence>
<evidence type="ECO:0000256" key="5">
    <source>
        <dbReference type="ARBA" id="ARBA00022824"/>
    </source>
</evidence>
<accession>A0A397I8M0</accession>
<gene>
    <name evidence="11" type="ORF">Glove_283g43</name>
</gene>
<evidence type="ECO:0000256" key="10">
    <source>
        <dbReference type="SAM" id="Phobius"/>
    </source>
</evidence>
<reference evidence="11 12" key="1">
    <citation type="submission" date="2018-08" db="EMBL/GenBank/DDBJ databases">
        <title>Genome and evolution of the arbuscular mycorrhizal fungus Diversispora epigaea (formerly Glomus versiforme) and its bacterial endosymbionts.</title>
        <authorList>
            <person name="Sun X."/>
            <person name="Fei Z."/>
            <person name="Harrison M."/>
        </authorList>
    </citation>
    <scope>NUCLEOTIDE SEQUENCE [LARGE SCALE GENOMIC DNA]</scope>
    <source>
        <strain evidence="11 12">IT104</strain>
    </source>
</reference>
<dbReference type="OrthoDB" id="29558at2759"/>
<dbReference type="STRING" id="1348612.A0A397I8M0"/>
<evidence type="ECO:0000313" key="11">
    <source>
        <dbReference type="EMBL" id="RHZ69483.1"/>
    </source>
</evidence>
<evidence type="ECO:0000256" key="3">
    <source>
        <dbReference type="ARBA" id="ARBA00017057"/>
    </source>
</evidence>
<dbReference type="EMBL" id="PQFF01000259">
    <property type="protein sequence ID" value="RHZ69483.1"/>
    <property type="molecule type" value="Genomic_DNA"/>
</dbReference>
<feature type="transmembrane region" description="Helical" evidence="10">
    <location>
        <begin position="97"/>
        <end position="119"/>
    </location>
</feature>
<evidence type="ECO:0000256" key="2">
    <source>
        <dbReference type="ARBA" id="ARBA00007324"/>
    </source>
</evidence>
<organism evidence="11 12">
    <name type="scientific">Diversispora epigaea</name>
    <dbReference type="NCBI Taxonomy" id="1348612"/>
    <lineage>
        <taxon>Eukaryota</taxon>
        <taxon>Fungi</taxon>
        <taxon>Fungi incertae sedis</taxon>
        <taxon>Mucoromycota</taxon>
        <taxon>Glomeromycotina</taxon>
        <taxon>Glomeromycetes</taxon>
        <taxon>Diversisporales</taxon>
        <taxon>Diversisporaceae</taxon>
        <taxon>Diversispora</taxon>
    </lineage>
</organism>